<evidence type="ECO:0000313" key="2">
    <source>
        <dbReference type="EMBL" id="PTQ45112.1"/>
    </source>
</evidence>
<feature type="compositionally biased region" description="Basic and acidic residues" evidence="1">
    <location>
        <begin position="148"/>
        <end position="173"/>
    </location>
</feature>
<dbReference type="AlphaFoldDB" id="A0A2R6XG70"/>
<reference evidence="3" key="1">
    <citation type="journal article" date="2017" name="Cell">
        <title>Insights into land plant evolution garnered from the Marchantia polymorpha genome.</title>
        <authorList>
            <person name="Bowman J.L."/>
            <person name="Kohchi T."/>
            <person name="Yamato K.T."/>
            <person name="Jenkins J."/>
            <person name="Shu S."/>
            <person name="Ishizaki K."/>
            <person name="Yamaoka S."/>
            <person name="Nishihama R."/>
            <person name="Nakamura Y."/>
            <person name="Berger F."/>
            <person name="Adam C."/>
            <person name="Aki S.S."/>
            <person name="Althoff F."/>
            <person name="Araki T."/>
            <person name="Arteaga-Vazquez M.A."/>
            <person name="Balasubrmanian S."/>
            <person name="Barry K."/>
            <person name="Bauer D."/>
            <person name="Boehm C.R."/>
            <person name="Briginshaw L."/>
            <person name="Caballero-Perez J."/>
            <person name="Catarino B."/>
            <person name="Chen F."/>
            <person name="Chiyoda S."/>
            <person name="Chovatia M."/>
            <person name="Davies K.M."/>
            <person name="Delmans M."/>
            <person name="Demura T."/>
            <person name="Dierschke T."/>
            <person name="Dolan L."/>
            <person name="Dorantes-Acosta A.E."/>
            <person name="Eklund D.M."/>
            <person name="Florent S.N."/>
            <person name="Flores-Sandoval E."/>
            <person name="Fujiyama A."/>
            <person name="Fukuzawa H."/>
            <person name="Galik B."/>
            <person name="Grimanelli D."/>
            <person name="Grimwood J."/>
            <person name="Grossniklaus U."/>
            <person name="Hamada T."/>
            <person name="Haseloff J."/>
            <person name="Hetherington A.J."/>
            <person name="Higo A."/>
            <person name="Hirakawa Y."/>
            <person name="Hundley H.N."/>
            <person name="Ikeda Y."/>
            <person name="Inoue K."/>
            <person name="Inoue S.I."/>
            <person name="Ishida S."/>
            <person name="Jia Q."/>
            <person name="Kakita M."/>
            <person name="Kanazawa T."/>
            <person name="Kawai Y."/>
            <person name="Kawashima T."/>
            <person name="Kennedy M."/>
            <person name="Kinose K."/>
            <person name="Kinoshita T."/>
            <person name="Kohara Y."/>
            <person name="Koide E."/>
            <person name="Komatsu K."/>
            <person name="Kopischke S."/>
            <person name="Kubo M."/>
            <person name="Kyozuka J."/>
            <person name="Lagercrantz U."/>
            <person name="Lin S.S."/>
            <person name="Lindquist E."/>
            <person name="Lipzen A.M."/>
            <person name="Lu C.W."/>
            <person name="De Luna E."/>
            <person name="Martienssen R.A."/>
            <person name="Minamino N."/>
            <person name="Mizutani M."/>
            <person name="Mizutani M."/>
            <person name="Mochizuki N."/>
            <person name="Monte I."/>
            <person name="Mosher R."/>
            <person name="Nagasaki H."/>
            <person name="Nakagami H."/>
            <person name="Naramoto S."/>
            <person name="Nishitani K."/>
            <person name="Ohtani M."/>
            <person name="Okamoto T."/>
            <person name="Okumura M."/>
            <person name="Phillips J."/>
            <person name="Pollak B."/>
            <person name="Reinders A."/>
            <person name="Rovekamp M."/>
            <person name="Sano R."/>
            <person name="Sawa S."/>
            <person name="Schmid M.W."/>
            <person name="Shirakawa M."/>
            <person name="Solano R."/>
            <person name="Spunde A."/>
            <person name="Suetsugu N."/>
            <person name="Sugano S."/>
            <person name="Sugiyama A."/>
            <person name="Sun R."/>
            <person name="Suzuki Y."/>
            <person name="Takenaka M."/>
            <person name="Takezawa D."/>
            <person name="Tomogane H."/>
            <person name="Tsuzuki M."/>
            <person name="Ueda T."/>
            <person name="Umeda M."/>
            <person name="Ward J.M."/>
            <person name="Watanabe Y."/>
            <person name="Yazaki K."/>
            <person name="Yokoyama R."/>
            <person name="Yoshitake Y."/>
            <person name="Yotsui I."/>
            <person name="Zachgo S."/>
            <person name="Schmutz J."/>
        </authorList>
    </citation>
    <scope>NUCLEOTIDE SEQUENCE [LARGE SCALE GENOMIC DNA]</scope>
    <source>
        <strain evidence="3">Tak-1</strain>
    </source>
</reference>
<dbReference type="EMBL" id="KZ772688">
    <property type="protein sequence ID" value="PTQ45112.1"/>
    <property type="molecule type" value="Genomic_DNA"/>
</dbReference>
<protein>
    <submittedName>
        <fullName evidence="2">Uncharacterized protein</fullName>
    </submittedName>
</protein>
<keyword evidence="3" id="KW-1185">Reference proteome</keyword>
<evidence type="ECO:0000313" key="3">
    <source>
        <dbReference type="Proteomes" id="UP000244005"/>
    </source>
</evidence>
<accession>A0A2R6XG70</accession>
<name>A0A2R6XG70_MARPO</name>
<evidence type="ECO:0000256" key="1">
    <source>
        <dbReference type="SAM" id="MobiDB-lite"/>
    </source>
</evidence>
<sequence length="187" mass="21584">MTVTVPSPRRKTRSMLSIGFAAGNKLLQRSATRGLSFPTMLRIRSSCTGARHSWLFHATPSQGFLHSNFSTPIGIEAVTDVLTRYFCFPSLPSLPSHLRIQLRNVRRIDERTGIAQCNSPREERDGAGTKRVEWSGWWERKRSFRKQRREEGEERERGRKREREPEEYSHNPDLDSSTALCNRKQLG</sequence>
<proteinExistence type="predicted"/>
<dbReference type="Proteomes" id="UP000244005">
    <property type="component" value="Unassembled WGS sequence"/>
</dbReference>
<gene>
    <name evidence="2" type="ORF">MARPO_0016s0156</name>
</gene>
<organism evidence="2 3">
    <name type="scientific">Marchantia polymorpha</name>
    <name type="common">Common liverwort</name>
    <name type="synonym">Marchantia aquatica</name>
    <dbReference type="NCBI Taxonomy" id="3197"/>
    <lineage>
        <taxon>Eukaryota</taxon>
        <taxon>Viridiplantae</taxon>
        <taxon>Streptophyta</taxon>
        <taxon>Embryophyta</taxon>
        <taxon>Marchantiophyta</taxon>
        <taxon>Marchantiopsida</taxon>
        <taxon>Marchantiidae</taxon>
        <taxon>Marchantiales</taxon>
        <taxon>Marchantiaceae</taxon>
        <taxon>Marchantia</taxon>
    </lineage>
</organism>
<feature type="region of interest" description="Disordered" evidence="1">
    <location>
        <begin position="144"/>
        <end position="187"/>
    </location>
</feature>